<feature type="compositionally biased region" description="Polar residues" evidence="1">
    <location>
        <begin position="425"/>
        <end position="442"/>
    </location>
</feature>
<dbReference type="Proteomes" id="UP000327044">
    <property type="component" value="Unassembled WGS sequence"/>
</dbReference>
<evidence type="ECO:0000313" key="3">
    <source>
        <dbReference type="EMBL" id="KAB0796888.1"/>
    </source>
</evidence>
<gene>
    <name evidence="3" type="ORF">PPYR_10949</name>
</gene>
<comment type="caution">
    <text evidence="3">The sequence shown here is derived from an EMBL/GenBank/DDBJ whole genome shotgun (WGS) entry which is preliminary data.</text>
</comment>
<reference evidence="3 4" key="1">
    <citation type="journal article" date="2018" name="Elife">
        <title>Firefly genomes illuminate parallel origins of bioluminescence in beetles.</title>
        <authorList>
            <person name="Fallon T.R."/>
            <person name="Lower S.E."/>
            <person name="Chang C.H."/>
            <person name="Bessho-Uehara M."/>
            <person name="Martin G.J."/>
            <person name="Bewick A.J."/>
            <person name="Behringer M."/>
            <person name="Debat H.J."/>
            <person name="Wong I."/>
            <person name="Day J.C."/>
            <person name="Suvorov A."/>
            <person name="Silva C.J."/>
            <person name="Stanger-Hall K.F."/>
            <person name="Hall D.W."/>
            <person name="Schmitz R.J."/>
            <person name="Nelson D.R."/>
            <person name="Lewis S.M."/>
            <person name="Shigenobu S."/>
            <person name="Bybee S.M."/>
            <person name="Larracuente A.M."/>
            <person name="Oba Y."/>
            <person name="Weng J.K."/>
        </authorList>
    </citation>
    <scope>NUCLEOTIDE SEQUENCE [LARGE SCALE GENOMIC DNA]</scope>
    <source>
        <strain evidence="3">1611_PpyrPB1</strain>
        <tissue evidence="3">Whole body</tissue>
    </source>
</reference>
<accession>A0A5N4AI43</accession>
<name>A0A5N4AI43_PHOPY</name>
<proteinExistence type="predicted"/>
<dbReference type="InterPro" id="IPR044822">
    <property type="entry name" value="Myb_DNA-bind_4"/>
</dbReference>
<dbReference type="EMBL" id="VVIM01000007">
    <property type="protein sequence ID" value="KAB0796888.1"/>
    <property type="molecule type" value="Genomic_DNA"/>
</dbReference>
<feature type="region of interest" description="Disordered" evidence="1">
    <location>
        <begin position="425"/>
        <end position="450"/>
    </location>
</feature>
<dbReference type="AlphaFoldDB" id="A0A5N4AI43"/>
<sequence length="1102" mass="127051">MKNCNGKEERMVNLNENLKKDTNMERTDTIRKSAKRKPPVIRQTLTSMYRFAKANPLLFVEDATVNKISMKNTDLSTAKFPKPVSKPSKGIKPTTVNNNLPSKANAEKTKSSLKQPVKPFTINTQLKKPNGDVLRPTKGVGQKVRFADRLKRRSRSADSYDQHSAVSCKQMASTSSLTSVHKNDDLKNLSPIAHERKVKFRTPVRQSQNFTSNTPFLKRHSTPYAHNAGHHSVSDLQERLKEWMRKRKISSNNFHHLKCFGLHKKHLEGGDDDKENVETDPVRTSYDDLRIDTPIAVYTKSEDLKTVVQNCLEDLHKLILEERVAAKRDTWEVEETRFLLRLIREKQVLKSLDGKRFRAVDIFQHLEEPMHERGYLKNAKQMQTLQYNKCKRQLSTSGAQNCRSDFPFYEEMNVLLGDRPVSQLQGVDSAQCSSKESNSESDQYAEDDYENTDVDTTLTQEQDDLQENTPDHAAEEYNATQESDEPVPKRRRYSEKGGRRSYQQNIENYARISKQNSLEVQERQIESVSQLFLQQREYEKEMMNNFMEQHKEIMQQTTNAIISCLNNVFHVHELNRPSTSRSEPSRPREHVKGYFKMKNCNGKEERMVNLNENLKKDTNMERTDTIRKSAKRKPPVIRQTLTSMYRFAKANPLLFVEDATVNKISMKNTDLSTAKFPKPVSKPSKGIKPTTVNNNLPSKANAEKTKSSLKQPVKPFTINTQLKKPNGDVLRPTKGVGQKVRFADRLKRRSRSADSYDQHSAVSCKQMASTSSLTSVHKNDDLKNLSPIAHERKVKFRTPVRQSQNFTSNTPFLKRHSTPYAHNAGHHSVSDLQERLKEWMRKRKISSNNFHHLKCFGLHKKHLEGGDDDKENVETDPVRTSYDDLRIDTPIAVYTKSEDLKTVVQNCLEDLHKLILEGYSVEQSEAWLNVIRDKYCYLDNEPQYWECRAAIEQNRNNLTSAVECLRIAIVQGAEVQSIDHSLEKLLQKFSLLNINTPKDNHAPNERDRIVKDARNVFKSSIIQFAIQERTMKRNLANADNEKKYRATPVRRSTRLTPSRYRSTPKVKICSSLRELDDSVRSNIDFHGNTELSVRFSMAEKAN</sequence>
<dbReference type="Pfam" id="PF13837">
    <property type="entry name" value="Myb_DNA-bind_4"/>
    <property type="match status" value="1"/>
</dbReference>
<evidence type="ECO:0000256" key="1">
    <source>
        <dbReference type="SAM" id="MobiDB-lite"/>
    </source>
</evidence>
<organism evidence="3 4">
    <name type="scientific">Photinus pyralis</name>
    <name type="common">Common eastern firefly</name>
    <name type="synonym">Lampyris pyralis</name>
    <dbReference type="NCBI Taxonomy" id="7054"/>
    <lineage>
        <taxon>Eukaryota</taxon>
        <taxon>Metazoa</taxon>
        <taxon>Ecdysozoa</taxon>
        <taxon>Arthropoda</taxon>
        <taxon>Hexapoda</taxon>
        <taxon>Insecta</taxon>
        <taxon>Pterygota</taxon>
        <taxon>Neoptera</taxon>
        <taxon>Endopterygota</taxon>
        <taxon>Coleoptera</taxon>
        <taxon>Polyphaga</taxon>
        <taxon>Elateriformia</taxon>
        <taxon>Elateroidea</taxon>
        <taxon>Lampyridae</taxon>
        <taxon>Lampyrinae</taxon>
        <taxon>Photinus</taxon>
    </lineage>
</organism>
<keyword evidence="4" id="KW-1185">Reference proteome</keyword>
<dbReference type="InParanoid" id="A0A5N4AI43"/>
<feature type="domain" description="Myb/SANT-like DNA-binding" evidence="2">
    <location>
        <begin position="328"/>
        <end position="413"/>
    </location>
</feature>
<protein>
    <recommendedName>
        <fullName evidence="2">Myb/SANT-like DNA-binding domain-containing protein</fullName>
    </recommendedName>
</protein>
<feature type="region of interest" description="Disordered" evidence="1">
    <location>
        <begin position="673"/>
        <end position="714"/>
    </location>
</feature>
<evidence type="ECO:0000259" key="2">
    <source>
        <dbReference type="Pfam" id="PF13837"/>
    </source>
</evidence>
<feature type="region of interest" description="Disordered" evidence="1">
    <location>
        <begin position="79"/>
        <end position="118"/>
    </location>
</feature>
<feature type="region of interest" description="Disordered" evidence="1">
    <location>
        <begin position="476"/>
        <end position="505"/>
    </location>
</feature>
<evidence type="ECO:0000313" key="4">
    <source>
        <dbReference type="Proteomes" id="UP000327044"/>
    </source>
</evidence>